<dbReference type="EMBL" id="UINC01006034">
    <property type="protein sequence ID" value="SVA25070.1"/>
    <property type="molecule type" value="Genomic_DNA"/>
</dbReference>
<dbReference type="CDD" id="cd06127">
    <property type="entry name" value="DEDDh"/>
    <property type="match status" value="1"/>
</dbReference>
<dbReference type="SUPFAM" id="SSF53098">
    <property type="entry name" value="Ribonuclease H-like"/>
    <property type="match status" value="1"/>
</dbReference>
<feature type="domain" description="Exonuclease" evidence="4">
    <location>
        <begin position="5"/>
        <end position="168"/>
    </location>
</feature>
<gene>
    <name evidence="5" type="ORF">METZ01_LOCUS77924</name>
</gene>
<sequence>VSSPEFACFDVETTGLDAGRARVIEVAVVRISPTGEVVGEWTTLVDAGTRNLGRTDIHGIEPEWLDSAPAFAEVAGDLADALSDCIPVAHNADFDKRFLEAEWERMNGGPMGLEALDTLAVARRQGLPGRLGLLAEALGVAFGEAHQALDDSRALAGVMAAFLERGITLPTVPAFQRTLLTPMPSGRKELRPRRSQVPGG</sequence>
<name>A0A381UA37_9ZZZZ</name>
<keyword evidence="1" id="KW-0540">Nuclease</keyword>
<accession>A0A381UA37</accession>
<dbReference type="InterPro" id="IPR013520">
    <property type="entry name" value="Ribonucl_H"/>
</dbReference>
<dbReference type="InterPro" id="IPR012337">
    <property type="entry name" value="RNaseH-like_sf"/>
</dbReference>
<evidence type="ECO:0000313" key="5">
    <source>
        <dbReference type="EMBL" id="SVA25070.1"/>
    </source>
</evidence>
<evidence type="ECO:0000256" key="3">
    <source>
        <dbReference type="ARBA" id="ARBA00022839"/>
    </source>
</evidence>
<organism evidence="5">
    <name type="scientific">marine metagenome</name>
    <dbReference type="NCBI Taxonomy" id="408172"/>
    <lineage>
        <taxon>unclassified sequences</taxon>
        <taxon>metagenomes</taxon>
        <taxon>ecological metagenomes</taxon>
    </lineage>
</organism>
<keyword evidence="2" id="KW-0378">Hydrolase</keyword>
<protein>
    <recommendedName>
        <fullName evidence="4">Exonuclease domain-containing protein</fullName>
    </recommendedName>
</protein>
<reference evidence="5" key="1">
    <citation type="submission" date="2018-05" db="EMBL/GenBank/DDBJ databases">
        <authorList>
            <person name="Lanie J.A."/>
            <person name="Ng W.-L."/>
            <person name="Kazmierczak K.M."/>
            <person name="Andrzejewski T.M."/>
            <person name="Davidsen T.M."/>
            <person name="Wayne K.J."/>
            <person name="Tettelin H."/>
            <person name="Glass J.I."/>
            <person name="Rusch D."/>
            <person name="Podicherti R."/>
            <person name="Tsui H.-C.T."/>
            <person name="Winkler M.E."/>
        </authorList>
    </citation>
    <scope>NUCLEOTIDE SEQUENCE</scope>
</reference>
<dbReference type="SMART" id="SM00479">
    <property type="entry name" value="EXOIII"/>
    <property type="match status" value="1"/>
</dbReference>
<evidence type="ECO:0000256" key="1">
    <source>
        <dbReference type="ARBA" id="ARBA00022722"/>
    </source>
</evidence>
<dbReference type="Gene3D" id="3.30.420.10">
    <property type="entry name" value="Ribonuclease H-like superfamily/Ribonuclease H"/>
    <property type="match status" value="1"/>
</dbReference>
<dbReference type="GO" id="GO:0005829">
    <property type="term" value="C:cytosol"/>
    <property type="evidence" value="ECO:0007669"/>
    <property type="project" value="TreeGrafter"/>
</dbReference>
<evidence type="ECO:0000259" key="4">
    <source>
        <dbReference type="SMART" id="SM00479"/>
    </source>
</evidence>
<keyword evidence="3" id="KW-0269">Exonuclease</keyword>
<feature type="non-terminal residue" evidence="5">
    <location>
        <position position="1"/>
    </location>
</feature>
<dbReference type="AlphaFoldDB" id="A0A381UA37"/>
<dbReference type="Pfam" id="PF00929">
    <property type="entry name" value="RNase_T"/>
    <property type="match status" value="1"/>
</dbReference>
<dbReference type="PANTHER" id="PTHR30231:SF4">
    <property type="entry name" value="PROTEIN NEN2"/>
    <property type="match status" value="1"/>
</dbReference>
<dbReference type="PANTHER" id="PTHR30231">
    <property type="entry name" value="DNA POLYMERASE III SUBUNIT EPSILON"/>
    <property type="match status" value="1"/>
</dbReference>
<dbReference type="GO" id="GO:0008408">
    <property type="term" value="F:3'-5' exonuclease activity"/>
    <property type="evidence" value="ECO:0007669"/>
    <property type="project" value="TreeGrafter"/>
</dbReference>
<proteinExistence type="predicted"/>
<dbReference type="GO" id="GO:0003676">
    <property type="term" value="F:nucleic acid binding"/>
    <property type="evidence" value="ECO:0007669"/>
    <property type="project" value="InterPro"/>
</dbReference>
<dbReference type="InterPro" id="IPR036397">
    <property type="entry name" value="RNaseH_sf"/>
</dbReference>
<evidence type="ECO:0000256" key="2">
    <source>
        <dbReference type="ARBA" id="ARBA00022801"/>
    </source>
</evidence>
<dbReference type="FunFam" id="3.30.420.10:FF:000045">
    <property type="entry name" value="3'-5' exonuclease DinG"/>
    <property type="match status" value="1"/>
</dbReference>